<protein>
    <submittedName>
        <fullName evidence="2">Uncharacterized protein</fullName>
    </submittedName>
</protein>
<keyword evidence="1" id="KW-0472">Membrane</keyword>
<comment type="caution">
    <text evidence="2">The sequence shown here is derived from an EMBL/GenBank/DDBJ whole genome shotgun (WGS) entry which is preliminary data.</text>
</comment>
<keyword evidence="3" id="KW-1185">Reference proteome</keyword>
<name>A0ABR4GYR5_9EURO</name>
<accession>A0ABR4GYR5</accession>
<feature type="transmembrane region" description="Helical" evidence="1">
    <location>
        <begin position="31"/>
        <end position="50"/>
    </location>
</feature>
<proteinExistence type="predicted"/>
<keyword evidence="1" id="KW-1133">Transmembrane helix</keyword>
<evidence type="ECO:0000313" key="2">
    <source>
        <dbReference type="EMBL" id="KAL2808200.1"/>
    </source>
</evidence>
<sequence>MICPVGQPDVPERPSARISPLRRLLPAPRTLTIPIISISWGTIAIAVITYKYANSPSGYLASAI</sequence>
<evidence type="ECO:0000256" key="1">
    <source>
        <dbReference type="SAM" id="Phobius"/>
    </source>
</evidence>
<organism evidence="2 3">
    <name type="scientific">Aspergillus granulosus</name>
    <dbReference type="NCBI Taxonomy" id="176169"/>
    <lineage>
        <taxon>Eukaryota</taxon>
        <taxon>Fungi</taxon>
        <taxon>Dikarya</taxon>
        <taxon>Ascomycota</taxon>
        <taxon>Pezizomycotina</taxon>
        <taxon>Eurotiomycetes</taxon>
        <taxon>Eurotiomycetidae</taxon>
        <taxon>Eurotiales</taxon>
        <taxon>Aspergillaceae</taxon>
        <taxon>Aspergillus</taxon>
        <taxon>Aspergillus subgen. Nidulantes</taxon>
    </lineage>
</organism>
<dbReference type="EMBL" id="JBFXLT010000118">
    <property type="protein sequence ID" value="KAL2808200.1"/>
    <property type="molecule type" value="Genomic_DNA"/>
</dbReference>
<gene>
    <name evidence="2" type="ORF">BJX63DRAFT_41006</name>
</gene>
<evidence type="ECO:0000313" key="3">
    <source>
        <dbReference type="Proteomes" id="UP001610334"/>
    </source>
</evidence>
<reference evidence="2 3" key="1">
    <citation type="submission" date="2024-07" db="EMBL/GenBank/DDBJ databases">
        <title>Section-level genome sequencing and comparative genomics of Aspergillus sections Usti and Cavernicolus.</title>
        <authorList>
            <consortium name="Lawrence Berkeley National Laboratory"/>
            <person name="Nybo J.L."/>
            <person name="Vesth T.C."/>
            <person name="Theobald S."/>
            <person name="Frisvad J.C."/>
            <person name="Larsen T.O."/>
            <person name="Kjaerboelling I."/>
            <person name="Rothschild-Mancinelli K."/>
            <person name="Lyhne E.K."/>
            <person name="Kogle M.E."/>
            <person name="Barry K."/>
            <person name="Clum A."/>
            <person name="Na H."/>
            <person name="Ledsgaard L."/>
            <person name="Lin J."/>
            <person name="Lipzen A."/>
            <person name="Kuo A."/>
            <person name="Riley R."/>
            <person name="Mondo S."/>
            <person name="Labutti K."/>
            <person name="Haridas S."/>
            <person name="Pangalinan J."/>
            <person name="Salamov A.A."/>
            <person name="Simmons B.A."/>
            <person name="Magnuson J.K."/>
            <person name="Chen J."/>
            <person name="Drula E."/>
            <person name="Henrissat B."/>
            <person name="Wiebenga A."/>
            <person name="Lubbers R.J."/>
            <person name="Gomes A.C."/>
            <person name="Makela M.R."/>
            <person name="Stajich J."/>
            <person name="Grigoriev I.V."/>
            <person name="Mortensen U.H."/>
            <person name="De Vries R.P."/>
            <person name="Baker S.E."/>
            <person name="Andersen M.R."/>
        </authorList>
    </citation>
    <scope>NUCLEOTIDE SEQUENCE [LARGE SCALE GENOMIC DNA]</scope>
    <source>
        <strain evidence="2 3">CBS 588.65</strain>
    </source>
</reference>
<keyword evidence="1" id="KW-0812">Transmembrane</keyword>
<dbReference type="Proteomes" id="UP001610334">
    <property type="component" value="Unassembled WGS sequence"/>
</dbReference>